<sequence length="67" mass="7163">MSMLTHHFDGSLRSADRKSGIKIITAKLRLPTIKGLCLGTLAIVSAGGLVAGLIALRTAIYLSRLHY</sequence>
<keyword evidence="1" id="KW-0472">Membrane</keyword>
<gene>
    <name evidence="2" type="ORF">CQ12_08145</name>
</gene>
<evidence type="ECO:0000313" key="3">
    <source>
        <dbReference type="Proteomes" id="UP000050863"/>
    </source>
</evidence>
<name>A0A0R3LMQ2_9BRAD</name>
<comment type="caution">
    <text evidence="2">The sequence shown here is derived from an EMBL/GenBank/DDBJ whole genome shotgun (WGS) entry which is preliminary data.</text>
</comment>
<reference evidence="2 3" key="1">
    <citation type="submission" date="2014-03" db="EMBL/GenBank/DDBJ databases">
        <title>Bradyrhizobium valentinum sp. nov., isolated from effective nodules of Lupinus mariae-josephae, a lupine endemic of basic-lime soils in Eastern Spain.</title>
        <authorList>
            <person name="Duran D."/>
            <person name="Rey L."/>
            <person name="Navarro A."/>
            <person name="Busquets A."/>
            <person name="Imperial J."/>
            <person name="Ruiz-Argueso T."/>
        </authorList>
    </citation>
    <scope>NUCLEOTIDE SEQUENCE [LARGE SCALE GENOMIC DNA]</scope>
    <source>
        <strain evidence="2 3">PAC68</strain>
    </source>
</reference>
<dbReference type="OrthoDB" id="8246113at2"/>
<evidence type="ECO:0000313" key="2">
    <source>
        <dbReference type="EMBL" id="KRR08930.1"/>
    </source>
</evidence>
<evidence type="ECO:0000256" key="1">
    <source>
        <dbReference type="SAM" id="Phobius"/>
    </source>
</evidence>
<dbReference type="RefSeq" id="WP_057835669.1">
    <property type="nucleotide sequence ID" value="NZ_LLXZ01000080.1"/>
</dbReference>
<keyword evidence="3" id="KW-1185">Reference proteome</keyword>
<accession>A0A0R3LMQ2</accession>
<dbReference type="Proteomes" id="UP000050863">
    <property type="component" value="Unassembled WGS sequence"/>
</dbReference>
<organism evidence="2 3">
    <name type="scientific">Bradyrhizobium jicamae</name>
    <dbReference type="NCBI Taxonomy" id="280332"/>
    <lineage>
        <taxon>Bacteria</taxon>
        <taxon>Pseudomonadati</taxon>
        <taxon>Pseudomonadota</taxon>
        <taxon>Alphaproteobacteria</taxon>
        <taxon>Hyphomicrobiales</taxon>
        <taxon>Nitrobacteraceae</taxon>
        <taxon>Bradyrhizobium</taxon>
    </lineage>
</organism>
<protein>
    <submittedName>
        <fullName evidence="2">Uncharacterized protein</fullName>
    </submittedName>
</protein>
<keyword evidence="1" id="KW-1133">Transmembrane helix</keyword>
<feature type="transmembrane region" description="Helical" evidence="1">
    <location>
        <begin position="36"/>
        <end position="62"/>
    </location>
</feature>
<dbReference type="EMBL" id="LLXZ01000080">
    <property type="protein sequence ID" value="KRR08930.1"/>
    <property type="molecule type" value="Genomic_DNA"/>
</dbReference>
<keyword evidence="1" id="KW-0812">Transmembrane</keyword>
<dbReference type="AlphaFoldDB" id="A0A0R3LMQ2"/>
<proteinExistence type="predicted"/>